<evidence type="ECO:0000313" key="2">
    <source>
        <dbReference type="Proteomes" id="UP000709295"/>
    </source>
</evidence>
<proteinExistence type="predicted"/>
<reference evidence="1" key="1">
    <citation type="submission" date="2021-01" db="EMBL/GenBank/DDBJ databases">
        <title>Phytophthora aleatoria, a newly-described species from Pinus radiata is distinct from Phytophthora cactorum isolates based on comparative genomics.</title>
        <authorList>
            <person name="Mcdougal R."/>
            <person name="Panda P."/>
            <person name="Williams N."/>
            <person name="Studholme D.J."/>
        </authorList>
    </citation>
    <scope>NUCLEOTIDE SEQUENCE</scope>
    <source>
        <strain evidence="1">NZFS 4037</strain>
    </source>
</reference>
<dbReference type="Proteomes" id="UP000709295">
    <property type="component" value="Unassembled WGS sequence"/>
</dbReference>
<gene>
    <name evidence="1" type="ORF">JG688_00018238</name>
</gene>
<protein>
    <submittedName>
        <fullName evidence="1">Uncharacterized protein</fullName>
    </submittedName>
</protein>
<name>A0A8J5IRQ0_9STRA</name>
<dbReference type="EMBL" id="JAENGY010003196">
    <property type="protein sequence ID" value="KAG6942248.1"/>
    <property type="molecule type" value="Genomic_DNA"/>
</dbReference>
<keyword evidence="2" id="KW-1185">Reference proteome</keyword>
<organism evidence="1 2">
    <name type="scientific">Phytophthora aleatoria</name>
    <dbReference type="NCBI Taxonomy" id="2496075"/>
    <lineage>
        <taxon>Eukaryota</taxon>
        <taxon>Sar</taxon>
        <taxon>Stramenopiles</taxon>
        <taxon>Oomycota</taxon>
        <taxon>Peronosporomycetes</taxon>
        <taxon>Peronosporales</taxon>
        <taxon>Peronosporaceae</taxon>
        <taxon>Phytophthora</taxon>
    </lineage>
</organism>
<evidence type="ECO:0000313" key="1">
    <source>
        <dbReference type="EMBL" id="KAG6942248.1"/>
    </source>
</evidence>
<sequence>MEEEEVIVVGAYSAVTQAIALYAESSALRFEPMLQSAAYARWFEDNLYCATSTFLQVARFLQEHGIRFAAVNAKQHSYEEEIAAALYYIWVSRWVQRG</sequence>
<dbReference type="AlphaFoldDB" id="A0A8J5IRQ0"/>
<comment type="caution">
    <text evidence="1">The sequence shown here is derived from an EMBL/GenBank/DDBJ whole genome shotgun (WGS) entry which is preliminary data.</text>
</comment>
<accession>A0A8J5IRQ0</accession>